<sequence length="242" mass="26196">MCGRYAVAKESNELLTIFDADRAADDLPGPNFNIAPTTPVPILVETADADGTVSKRLETARWGLVPSWAKDPSVGARMFNARIESAADKPSFRKAVRQRRAIVPASGYYEWRTSAAGKQPYFIQPEDGALFSFAALYEWWRNPAASDDDPARWLLSTSILTRASAGDLADIHDRMPVMLGDDVAPTWLDPTVAGDDTLLDRVLDASGSVVSHVGFHPVSKAVGNVANTGRELMDPVTEPDGP</sequence>
<reference evidence="9 10" key="1">
    <citation type="submission" date="2018-12" db="EMBL/GenBank/DDBJ databases">
        <authorList>
            <person name="Li F."/>
        </authorList>
    </citation>
    <scope>NUCLEOTIDE SEQUENCE [LARGE SCALE GENOMIC DNA]</scope>
    <source>
        <strain evidence="9 10">EGI 6500705</strain>
    </source>
</reference>
<keyword evidence="6" id="KW-0238">DNA-binding</keyword>
<dbReference type="SUPFAM" id="SSF143081">
    <property type="entry name" value="BB1717-like"/>
    <property type="match status" value="1"/>
</dbReference>
<evidence type="ECO:0000313" key="9">
    <source>
        <dbReference type="EMBL" id="RUQ97170.1"/>
    </source>
</evidence>
<protein>
    <recommendedName>
        <fullName evidence="8">Abasic site processing protein</fullName>
        <ecNumber evidence="8">3.4.-.-</ecNumber>
    </recommendedName>
</protein>
<evidence type="ECO:0000256" key="1">
    <source>
        <dbReference type="ARBA" id="ARBA00008136"/>
    </source>
</evidence>
<dbReference type="RefSeq" id="WP_127051490.1">
    <property type="nucleotide sequence ID" value="NZ_RZGZ01000006.1"/>
</dbReference>
<dbReference type="EMBL" id="RZGZ01000006">
    <property type="protein sequence ID" value="RUQ97170.1"/>
    <property type="molecule type" value="Genomic_DNA"/>
</dbReference>
<keyword evidence="3" id="KW-0227">DNA damage</keyword>
<keyword evidence="4 8" id="KW-0378">Hydrolase</keyword>
<evidence type="ECO:0000256" key="4">
    <source>
        <dbReference type="ARBA" id="ARBA00022801"/>
    </source>
</evidence>
<evidence type="ECO:0000256" key="5">
    <source>
        <dbReference type="ARBA" id="ARBA00023124"/>
    </source>
</evidence>
<dbReference type="EC" id="3.4.-.-" evidence="8"/>
<proteinExistence type="inferred from homology"/>
<dbReference type="InterPro" id="IPR003738">
    <property type="entry name" value="SRAP"/>
</dbReference>
<dbReference type="Pfam" id="PF02586">
    <property type="entry name" value="SRAP"/>
    <property type="match status" value="1"/>
</dbReference>
<evidence type="ECO:0000256" key="3">
    <source>
        <dbReference type="ARBA" id="ARBA00022763"/>
    </source>
</evidence>
<dbReference type="GO" id="GO:0106300">
    <property type="term" value="P:protein-DNA covalent cross-linking repair"/>
    <property type="evidence" value="ECO:0007669"/>
    <property type="project" value="InterPro"/>
</dbReference>
<dbReference type="PANTHER" id="PTHR13604">
    <property type="entry name" value="DC12-RELATED"/>
    <property type="match status" value="1"/>
</dbReference>
<accession>A0A3S0VQZ6</accession>
<evidence type="ECO:0000313" key="10">
    <source>
        <dbReference type="Proteomes" id="UP000274909"/>
    </source>
</evidence>
<evidence type="ECO:0000256" key="2">
    <source>
        <dbReference type="ARBA" id="ARBA00022670"/>
    </source>
</evidence>
<dbReference type="GO" id="GO:0016829">
    <property type="term" value="F:lyase activity"/>
    <property type="evidence" value="ECO:0007669"/>
    <property type="project" value="UniProtKB-KW"/>
</dbReference>
<keyword evidence="10" id="KW-1185">Reference proteome</keyword>
<dbReference type="AlphaFoldDB" id="A0A3S0VQZ6"/>
<dbReference type="Gene3D" id="3.90.1680.10">
    <property type="entry name" value="SOS response associated peptidase-like"/>
    <property type="match status" value="1"/>
</dbReference>
<evidence type="ECO:0000256" key="7">
    <source>
        <dbReference type="ARBA" id="ARBA00023239"/>
    </source>
</evidence>
<dbReference type="InterPro" id="IPR036590">
    <property type="entry name" value="SRAP-like"/>
</dbReference>
<name>A0A3S0VQZ6_9MICO</name>
<comment type="similarity">
    <text evidence="1 8">Belongs to the SOS response-associated peptidase family.</text>
</comment>
<organism evidence="9 10">
    <name type="scientific">Labedella endophytica</name>
    <dbReference type="NCBI Taxonomy" id="1523160"/>
    <lineage>
        <taxon>Bacteria</taxon>
        <taxon>Bacillati</taxon>
        <taxon>Actinomycetota</taxon>
        <taxon>Actinomycetes</taxon>
        <taxon>Micrococcales</taxon>
        <taxon>Microbacteriaceae</taxon>
        <taxon>Labedella</taxon>
    </lineage>
</organism>
<dbReference type="GO" id="GO:0003697">
    <property type="term" value="F:single-stranded DNA binding"/>
    <property type="evidence" value="ECO:0007669"/>
    <property type="project" value="InterPro"/>
</dbReference>
<dbReference type="GO" id="GO:0008233">
    <property type="term" value="F:peptidase activity"/>
    <property type="evidence" value="ECO:0007669"/>
    <property type="project" value="UniProtKB-KW"/>
</dbReference>
<evidence type="ECO:0000256" key="6">
    <source>
        <dbReference type="ARBA" id="ARBA00023125"/>
    </source>
</evidence>
<dbReference type="Proteomes" id="UP000274909">
    <property type="component" value="Unassembled WGS sequence"/>
</dbReference>
<dbReference type="PANTHER" id="PTHR13604:SF0">
    <property type="entry name" value="ABASIC SITE PROCESSING PROTEIN HMCES"/>
    <property type="match status" value="1"/>
</dbReference>
<comment type="caution">
    <text evidence="9">The sequence shown here is derived from an EMBL/GenBank/DDBJ whole genome shotgun (WGS) entry which is preliminary data.</text>
</comment>
<keyword evidence="5" id="KW-0190">Covalent protein-DNA linkage</keyword>
<keyword evidence="7" id="KW-0456">Lyase</keyword>
<gene>
    <name evidence="9" type="ORF">ELQ94_16610</name>
</gene>
<dbReference type="GO" id="GO:0006508">
    <property type="term" value="P:proteolysis"/>
    <property type="evidence" value="ECO:0007669"/>
    <property type="project" value="UniProtKB-KW"/>
</dbReference>
<dbReference type="OrthoDB" id="9782620at2"/>
<evidence type="ECO:0000256" key="8">
    <source>
        <dbReference type="RuleBase" id="RU364100"/>
    </source>
</evidence>
<keyword evidence="2 8" id="KW-0645">Protease</keyword>